<dbReference type="PANTHER" id="PTHR43531">
    <property type="entry name" value="PROTEIN ICFG"/>
    <property type="match status" value="1"/>
</dbReference>
<dbReference type="SMART" id="SM00086">
    <property type="entry name" value="PAC"/>
    <property type="match status" value="2"/>
</dbReference>
<dbReference type="Pfam" id="PF08447">
    <property type="entry name" value="PAS_3"/>
    <property type="match status" value="1"/>
</dbReference>
<dbReference type="PRINTS" id="PR00260">
    <property type="entry name" value="CHEMTRNSDUCR"/>
</dbReference>
<comment type="caution">
    <text evidence="9">The sequence shown here is derived from an EMBL/GenBank/DDBJ whole genome shotgun (WGS) entry which is preliminary data.</text>
</comment>
<dbReference type="PROSITE" id="PS50885">
    <property type="entry name" value="HAMP"/>
    <property type="match status" value="1"/>
</dbReference>
<dbReference type="PROSITE" id="PS50113">
    <property type="entry name" value="PAC"/>
    <property type="match status" value="1"/>
</dbReference>
<evidence type="ECO:0000259" key="7">
    <source>
        <dbReference type="PROSITE" id="PS50113"/>
    </source>
</evidence>
<dbReference type="SUPFAM" id="SSF55785">
    <property type="entry name" value="PYP-like sensor domain (PAS domain)"/>
    <property type="match status" value="2"/>
</dbReference>
<dbReference type="InterPro" id="IPR051310">
    <property type="entry name" value="MCP_chemotaxis"/>
</dbReference>
<feature type="domain" description="PAS" evidence="6">
    <location>
        <begin position="5"/>
        <end position="62"/>
    </location>
</feature>
<dbReference type="PROSITE" id="PS50112">
    <property type="entry name" value="PAS"/>
    <property type="match status" value="2"/>
</dbReference>
<dbReference type="InterPro" id="IPR001610">
    <property type="entry name" value="PAC"/>
</dbReference>
<dbReference type="InterPro" id="IPR013655">
    <property type="entry name" value="PAS_fold_3"/>
</dbReference>
<dbReference type="Gene3D" id="1.10.287.950">
    <property type="entry name" value="Methyl-accepting chemotaxis protein"/>
    <property type="match status" value="1"/>
</dbReference>
<comment type="similarity">
    <text evidence="2">Belongs to the methyl-accepting chemotaxis (MCP) protein family.</text>
</comment>
<feature type="domain" description="PAC" evidence="7">
    <location>
        <begin position="203"/>
        <end position="255"/>
    </location>
</feature>
<dbReference type="InterPro" id="IPR013656">
    <property type="entry name" value="PAS_4"/>
</dbReference>
<evidence type="ECO:0000259" key="6">
    <source>
        <dbReference type="PROSITE" id="PS50112"/>
    </source>
</evidence>
<evidence type="ECO:0000313" key="10">
    <source>
        <dbReference type="Proteomes" id="UP001597371"/>
    </source>
</evidence>
<evidence type="ECO:0000256" key="4">
    <source>
        <dbReference type="SAM" id="MobiDB-lite"/>
    </source>
</evidence>
<dbReference type="SMART" id="SM00091">
    <property type="entry name" value="PAS"/>
    <property type="match status" value="2"/>
</dbReference>
<feature type="region of interest" description="Disordered" evidence="4">
    <location>
        <begin position="341"/>
        <end position="363"/>
    </location>
</feature>
<proteinExistence type="inferred from homology"/>
<dbReference type="EMBL" id="JBHUIJ010000009">
    <property type="protein sequence ID" value="MFD2237492.1"/>
    <property type="molecule type" value="Genomic_DNA"/>
</dbReference>
<dbReference type="CDD" id="cd11386">
    <property type="entry name" value="MCP_signal"/>
    <property type="match status" value="1"/>
</dbReference>
<dbReference type="PANTHER" id="PTHR43531:SF11">
    <property type="entry name" value="METHYL-ACCEPTING CHEMOTAXIS PROTEIN 3"/>
    <property type="match status" value="1"/>
</dbReference>
<dbReference type="InterPro" id="IPR000700">
    <property type="entry name" value="PAS-assoc_C"/>
</dbReference>
<keyword evidence="10" id="KW-1185">Reference proteome</keyword>
<dbReference type="SMART" id="SM00283">
    <property type="entry name" value="MA"/>
    <property type="match status" value="1"/>
</dbReference>
<evidence type="ECO:0000256" key="1">
    <source>
        <dbReference type="ARBA" id="ARBA00022500"/>
    </source>
</evidence>
<accession>A0ABW5CLE9</accession>
<dbReference type="InterPro" id="IPR035965">
    <property type="entry name" value="PAS-like_dom_sf"/>
</dbReference>
<evidence type="ECO:0000256" key="3">
    <source>
        <dbReference type="PROSITE-ProRule" id="PRU00284"/>
    </source>
</evidence>
<evidence type="ECO:0000259" key="8">
    <source>
        <dbReference type="PROSITE" id="PS50885"/>
    </source>
</evidence>
<dbReference type="InterPro" id="IPR003660">
    <property type="entry name" value="HAMP_dom"/>
</dbReference>
<dbReference type="Pfam" id="PF00015">
    <property type="entry name" value="MCPsignal"/>
    <property type="match status" value="1"/>
</dbReference>
<dbReference type="RefSeq" id="WP_245195595.1">
    <property type="nucleotide sequence ID" value="NZ_CP072611.1"/>
</dbReference>
<dbReference type="InterPro" id="IPR004089">
    <property type="entry name" value="MCPsignal_dom"/>
</dbReference>
<dbReference type="InterPro" id="IPR004090">
    <property type="entry name" value="Chemotax_Me-accpt_rcpt"/>
</dbReference>
<protein>
    <submittedName>
        <fullName evidence="9">Methyl-accepting chemotaxis protein</fullName>
    </submittedName>
</protein>
<keyword evidence="3" id="KW-0807">Transducer</keyword>
<evidence type="ECO:0000259" key="5">
    <source>
        <dbReference type="PROSITE" id="PS50111"/>
    </source>
</evidence>
<evidence type="ECO:0000256" key="2">
    <source>
        <dbReference type="ARBA" id="ARBA00029447"/>
    </source>
</evidence>
<evidence type="ECO:0000313" key="9">
    <source>
        <dbReference type="EMBL" id="MFD2237492.1"/>
    </source>
</evidence>
<feature type="domain" description="HAMP" evidence="8">
    <location>
        <begin position="244"/>
        <end position="296"/>
    </location>
</feature>
<dbReference type="PROSITE" id="PS50111">
    <property type="entry name" value="CHEMOTAXIS_TRANSDUC_2"/>
    <property type="match status" value="1"/>
</dbReference>
<dbReference type="NCBIfam" id="TIGR00229">
    <property type="entry name" value="sensory_box"/>
    <property type="match status" value="2"/>
</dbReference>
<gene>
    <name evidence="9" type="ORF">ACFSKQ_08445</name>
</gene>
<reference evidence="10" key="1">
    <citation type="journal article" date="2019" name="Int. J. Syst. Evol. Microbiol.">
        <title>The Global Catalogue of Microorganisms (GCM) 10K type strain sequencing project: providing services to taxonomists for standard genome sequencing and annotation.</title>
        <authorList>
            <consortium name="The Broad Institute Genomics Platform"/>
            <consortium name="The Broad Institute Genome Sequencing Center for Infectious Disease"/>
            <person name="Wu L."/>
            <person name="Ma J."/>
        </authorList>
    </citation>
    <scope>NUCLEOTIDE SEQUENCE [LARGE SCALE GENOMIC DNA]</scope>
    <source>
        <strain evidence="10">ZS-35-S2</strain>
    </source>
</reference>
<dbReference type="Gene3D" id="3.30.450.20">
    <property type="entry name" value="PAS domain"/>
    <property type="match status" value="2"/>
</dbReference>
<dbReference type="Proteomes" id="UP001597371">
    <property type="component" value="Unassembled WGS sequence"/>
</dbReference>
<dbReference type="SUPFAM" id="SSF58104">
    <property type="entry name" value="Methyl-accepting chemotaxis protein (MCP) signaling domain"/>
    <property type="match status" value="1"/>
</dbReference>
<feature type="domain" description="PAS" evidence="6">
    <location>
        <begin position="144"/>
        <end position="174"/>
    </location>
</feature>
<dbReference type="Pfam" id="PF08448">
    <property type="entry name" value="PAS_4"/>
    <property type="match status" value="1"/>
</dbReference>
<organism evidence="9 10">
    <name type="scientific">Aureimonas populi</name>
    <dbReference type="NCBI Taxonomy" id="1701758"/>
    <lineage>
        <taxon>Bacteria</taxon>
        <taxon>Pseudomonadati</taxon>
        <taxon>Pseudomonadota</taxon>
        <taxon>Alphaproteobacteria</taxon>
        <taxon>Hyphomicrobiales</taxon>
        <taxon>Aurantimonadaceae</taxon>
        <taxon>Aureimonas</taxon>
    </lineage>
</organism>
<sequence>MVSFLQADSSRVLEAVGRSMGMIEFDPQGRILDANETFLQILGYERSEVAGQHHRMFIHPEESALPAYGDFWEKLARGEFMSDQFRRIGKGGREVFIQATYNPVFGRTGKVYKVVKVAADITQARLQAMRDAGKISAISRAQAVIEFDTSGKILTANDNFLTALGYELSEIEGRRHSMFVDAAYAASAEYTAFWDRLRAGEFVSDEFCRLGKGGREVFIQASYNPIFDDKGQVTRVVKFATDVTPRVRAVRRIGSALDELAAGNLDQRLEEPFIPALDPIRLSLNASFDKLGEALREVAENASSMRSGADQIRHSADELAHRSEQQAAAIEETSAALSELTGSVRTSADQAGDAGKMVDQTRDDAERSARVVARAVEAMNLIKHSSDEIGKIIGVIDEIAFQTSLLALNAGVEAARAGEAGRGFAVVAQEVRGLAQRSAEAAKEIKSLISTSHEQVEAGVSMVGETGAALEGISRKVSGVHKHVRDIVEASRAQAVALGEINVAVGTFDRGTQQNAAMVEESTAASNTLAGEAAAMEQLVSRFRLGAPAPTAVHALNRKIANAVQRRSA</sequence>
<dbReference type="InterPro" id="IPR000014">
    <property type="entry name" value="PAS"/>
</dbReference>
<dbReference type="CDD" id="cd00130">
    <property type="entry name" value="PAS"/>
    <property type="match status" value="2"/>
</dbReference>
<keyword evidence="1" id="KW-0145">Chemotaxis</keyword>
<name>A0ABW5CLE9_9HYPH</name>
<feature type="domain" description="Methyl-accepting transducer" evidence="5">
    <location>
        <begin position="301"/>
        <end position="530"/>
    </location>
</feature>